<keyword evidence="3" id="KW-1185">Reference proteome</keyword>
<feature type="region of interest" description="Disordered" evidence="1">
    <location>
        <begin position="369"/>
        <end position="389"/>
    </location>
</feature>
<reference evidence="2 3" key="1">
    <citation type="submission" date="2017-04" db="EMBL/GenBank/DDBJ databases">
        <authorList>
            <person name="Afonso C.L."/>
            <person name="Miller P.J."/>
            <person name="Scott M.A."/>
            <person name="Spackman E."/>
            <person name="Goraichik I."/>
            <person name="Dimitrov K.M."/>
            <person name="Suarez D.L."/>
            <person name="Swayne D.E."/>
        </authorList>
    </citation>
    <scope>NUCLEOTIDE SEQUENCE [LARGE SCALE GENOMIC DNA]</scope>
    <source>
        <strain evidence="2 3">B5P</strain>
    </source>
</reference>
<dbReference type="InterPro" id="IPR007407">
    <property type="entry name" value="DUF459"/>
</dbReference>
<proteinExistence type="predicted"/>
<organism evidence="2 3">
    <name type="scientific">Mesorhizobium australicum</name>
    <dbReference type="NCBI Taxonomy" id="536018"/>
    <lineage>
        <taxon>Bacteria</taxon>
        <taxon>Pseudomonadati</taxon>
        <taxon>Pseudomonadota</taxon>
        <taxon>Alphaproteobacteria</taxon>
        <taxon>Hyphomicrobiales</taxon>
        <taxon>Phyllobacteriaceae</taxon>
        <taxon>Mesorhizobium</taxon>
    </lineage>
</organism>
<evidence type="ECO:0000313" key="3">
    <source>
        <dbReference type="Proteomes" id="UP000193083"/>
    </source>
</evidence>
<name>A0A1X7PN23_9HYPH</name>
<dbReference type="Pfam" id="PF04311">
    <property type="entry name" value="DUF459"/>
    <property type="match status" value="1"/>
</dbReference>
<feature type="compositionally biased region" description="Low complexity" evidence="1">
    <location>
        <begin position="56"/>
        <end position="68"/>
    </location>
</feature>
<feature type="region of interest" description="Disordered" evidence="1">
    <location>
        <begin position="40"/>
        <end position="68"/>
    </location>
</feature>
<sequence>MTVAVAATFFVSSIAPVFAQDRPRSLFDFLFRSNRPRPEVEVPEKLPRPTIKRKTSASASEPSAPAPEAVAKAEDARVVLVVGDFLASGLAEGLESAYAELPNVRVVVRANGSSGIVRDDFYDWPAEIGGIIEQEKPAAVVVMLGANDRQEMRVGDVREPKRSENWMKEYERRVANLAKAVTDRTIPLVWVGMPSFKNSTMASDMLAYNDVYRSAAEAAGGSFVDIWDGFVDENGAFVSTGPDINGNPVRLRSGENGINLTRPGKRKVAFYAEKPLEKILGTARPAQIGAIGPNGLLPQPPGAVGPVDIDRTVPISLSDPELNGGQELLGATFKPGVEKSQTAAEKLTKEGIAPRPVVGRADDFGDGVAAKSAAGTPPAAAEKTTAIAN</sequence>
<dbReference type="Proteomes" id="UP000193083">
    <property type="component" value="Unassembled WGS sequence"/>
</dbReference>
<dbReference type="EMBL" id="FXBL01000004">
    <property type="protein sequence ID" value="SMH52477.1"/>
    <property type="molecule type" value="Genomic_DNA"/>
</dbReference>
<evidence type="ECO:0000256" key="1">
    <source>
        <dbReference type="SAM" id="MobiDB-lite"/>
    </source>
</evidence>
<dbReference type="SUPFAM" id="SSF52266">
    <property type="entry name" value="SGNH hydrolase"/>
    <property type="match status" value="1"/>
</dbReference>
<dbReference type="InterPro" id="IPR036514">
    <property type="entry name" value="SGNH_hydro_sf"/>
</dbReference>
<dbReference type="CDD" id="cd01829">
    <property type="entry name" value="SGNH_hydrolase_peri2"/>
    <property type="match status" value="1"/>
</dbReference>
<evidence type="ECO:0000313" key="2">
    <source>
        <dbReference type="EMBL" id="SMH52477.1"/>
    </source>
</evidence>
<accession>A0A1X7PN23</accession>
<dbReference type="AlphaFoldDB" id="A0A1X7PN23"/>
<dbReference type="GO" id="GO:0016788">
    <property type="term" value="F:hydrolase activity, acting on ester bonds"/>
    <property type="evidence" value="ECO:0007669"/>
    <property type="project" value="UniProtKB-ARBA"/>
</dbReference>
<protein>
    <submittedName>
        <fullName evidence="2">Uncharacterized protein</fullName>
    </submittedName>
</protein>
<dbReference type="Gene3D" id="3.40.50.1110">
    <property type="entry name" value="SGNH hydrolase"/>
    <property type="match status" value="1"/>
</dbReference>
<gene>
    <name evidence="2" type="ORF">SAMN02982922_4678</name>
</gene>